<evidence type="ECO:0000256" key="10">
    <source>
        <dbReference type="ARBA" id="ARBA00023136"/>
    </source>
</evidence>
<dbReference type="PANTHER" id="PTHR43134:SF3">
    <property type="entry name" value="FLAGELLAR BIOSYNTHESIS PROTEIN FLHF"/>
    <property type="match status" value="1"/>
</dbReference>
<keyword evidence="6" id="KW-0547">Nucleotide-binding</keyword>
<evidence type="ECO:0000256" key="12">
    <source>
        <dbReference type="ARBA" id="ARBA00025337"/>
    </source>
</evidence>
<dbReference type="InterPro" id="IPR027417">
    <property type="entry name" value="P-loop_NTPase"/>
</dbReference>
<evidence type="ECO:0000313" key="16">
    <source>
        <dbReference type="EMBL" id="KPH76999.1"/>
    </source>
</evidence>
<evidence type="ECO:0000256" key="6">
    <source>
        <dbReference type="ARBA" id="ARBA00022741"/>
    </source>
</evidence>
<evidence type="ECO:0000256" key="8">
    <source>
        <dbReference type="ARBA" id="ARBA00022927"/>
    </source>
</evidence>
<dbReference type="PANTHER" id="PTHR43134">
    <property type="entry name" value="SIGNAL RECOGNITION PARTICLE RECEPTOR SUBUNIT ALPHA"/>
    <property type="match status" value="1"/>
</dbReference>
<comment type="caution">
    <text evidence="16">The sequence shown here is derived from an EMBL/GenBank/DDBJ whole genome shotgun (WGS) entry which is preliminary data.</text>
</comment>
<evidence type="ECO:0000256" key="7">
    <source>
        <dbReference type="ARBA" id="ARBA00022795"/>
    </source>
</evidence>
<comment type="function">
    <text evidence="12">Necessary for flagellar biosynthesis. May be involved in translocation of the flagellum.</text>
</comment>
<organism evidence="16 17">
    <name type="scientific">Oceanobacillus caeni</name>
    <dbReference type="NCBI Taxonomy" id="405946"/>
    <lineage>
        <taxon>Bacteria</taxon>
        <taxon>Bacillati</taxon>
        <taxon>Bacillota</taxon>
        <taxon>Bacilli</taxon>
        <taxon>Bacillales</taxon>
        <taxon>Bacillaceae</taxon>
        <taxon>Oceanobacillus</taxon>
    </lineage>
</organism>
<evidence type="ECO:0000256" key="1">
    <source>
        <dbReference type="ARBA" id="ARBA00004413"/>
    </source>
</evidence>
<dbReference type="SMART" id="SM00382">
    <property type="entry name" value="AAA"/>
    <property type="match status" value="1"/>
</dbReference>
<evidence type="ECO:0000256" key="9">
    <source>
        <dbReference type="ARBA" id="ARBA00023134"/>
    </source>
</evidence>
<feature type="domain" description="AAA+ ATPase" evidence="14">
    <location>
        <begin position="178"/>
        <end position="324"/>
    </location>
</feature>
<keyword evidence="10" id="KW-0472">Membrane</keyword>
<dbReference type="InterPro" id="IPR047040">
    <property type="entry name" value="FlhF__GTPase_dom"/>
</dbReference>
<keyword evidence="4" id="KW-0813">Transport</keyword>
<proteinExistence type="inferred from homology"/>
<evidence type="ECO:0000259" key="14">
    <source>
        <dbReference type="SMART" id="SM00382"/>
    </source>
</evidence>
<keyword evidence="9" id="KW-0342">GTP-binding</keyword>
<dbReference type="InterPro" id="IPR000897">
    <property type="entry name" value="SRP54_GTPase_dom"/>
</dbReference>
<dbReference type="InterPro" id="IPR003593">
    <property type="entry name" value="AAA+_ATPase"/>
</dbReference>
<gene>
    <name evidence="16" type="ORF">AFL42_04555</name>
</gene>
<dbReference type="Gene3D" id="3.40.50.300">
    <property type="entry name" value="P-loop containing nucleotide triphosphate hydrolases"/>
    <property type="match status" value="1"/>
</dbReference>
<sequence>MKIRKYIAPNIAEAMKQIRKELGTDAVILNSREVLQGGFLGFFKKKKIEVIVGLDPNPITNQPNQVKIEMPSTTQQESANNRKNSSGQDVLHEIQQVRKFVELQSRNQNADSYPIEYELLYQHLLNQEVKAQFAKNIINTMLDQHQDKNLTNNQILEEFKRIITKSLQKYSFNGITTGKKIIQFIGPTGVGKTTTLAKIASNLVLKEKKKVAFITMDTYRIAAVEQLKTYAQILHVPLEVAYTAEDYKHAINKFDSYDTILVDTAGRNFREEKYVKDLLNNLDANIEMDTFLVLSLTAKPKDILEIYDQFQHIPMKEVIFTKLDETRQFGSLLNICMEKEVGIAYMTNGQDVPNDILEGKPQRIAEWIVGEYNEE</sequence>
<feature type="domain" description="SRP54-type proteins GTP-binding" evidence="15">
    <location>
        <begin position="179"/>
        <end position="370"/>
    </location>
</feature>
<comment type="similarity">
    <text evidence="2">Belongs to the GTP-binding SRP family.</text>
</comment>
<accession>A0ABR5MLG0</accession>
<dbReference type="Pfam" id="PF00448">
    <property type="entry name" value="SRP54"/>
    <property type="match status" value="1"/>
</dbReference>
<evidence type="ECO:0000313" key="17">
    <source>
        <dbReference type="Proteomes" id="UP000037854"/>
    </source>
</evidence>
<dbReference type="SUPFAM" id="SSF52540">
    <property type="entry name" value="P-loop containing nucleoside triphosphate hydrolases"/>
    <property type="match status" value="1"/>
</dbReference>
<keyword evidence="7" id="KW-1005">Bacterial flagellum biogenesis</keyword>
<reference evidence="16 17" key="1">
    <citation type="submission" date="2015-07" db="EMBL/GenBank/DDBJ databases">
        <title>High-quality draft genome sequence of Oceanobacillus caeni HM6, a bacillus isolated from a human feces.</title>
        <authorList>
            <person name="Kumar J."/>
            <person name="Verma M.K."/>
            <person name="Pandey R."/>
            <person name="Bhambi M."/>
            <person name="Chauhan N."/>
        </authorList>
    </citation>
    <scope>NUCLEOTIDE SEQUENCE [LARGE SCALE GENOMIC DNA]</scope>
    <source>
        <strain evidence="16 17">HM6</strain>
    </source>
</reference>
<evidence type="ECO:0000256" key="13">
    <source>
        <dbReference type="NCBIfam" id="TIGR03499"/>
    </source>
</evidence>
<evidence type="ECO:0000256" key="2">
    <source>
        <dbReference type="ARBA" id="ARBA00008531"/>
    </source>
</evidence>
<comment type="subcellular location">
    <subcellularLocation>
        <location evidence="1">Cell membrane</location>
        <topology evidence="1">Peripheral membrane protein</topology>
        <orientation evidence="1">Cytoplasmic side</orientation>
    </subcellularLocation>
</comment>
<name>A0ABR5MLG0_9BACI</name>
<keyword evidence="11" id="KW-1006">Bacterial flagellum protein export</keyword>
<evidence type="ECO:0000256" key="11">
    <source>
        <dbReference type="ARBA" id="ARBA00023225"/>
    </source>
</evidence>
<dbReference type="EMBL" id="LGTK01000010">
    <property type="protein sequence ID" value="KPH76999.1"/>
    <property type="molecule type" value="Genomic_DNA"/>
</dbReference>
<evidence type="ECO:0000256" key="4">
    <source>
        <dbReference type="ARBA" id="ARBA00022448"/>
    </source>
</evidence>
<dbReference type="Proteomes" id="UP000037854">
    <property type="component" value="Unassembled WGS sequence"/>
</dbReference>
<evidence type="ECO:0000256" key="3">
    <source>
        <dbReference type="ARBA" id="ARBA00014919"/>
    </source>
</evidence>
<dbReference type="InterPro" id="IPR020006">
    <property type="entry name" value="FlhF"/>
</dbReference>
<keyword evidence="8" id="KW-0653">Protein transport</keyword>
<dbReference type="SMART" id="SM00962">
    <property type="entry name" value="SRP54"/>
    <property type="match status" value="1"/>
</dbReference>
<keyword evidence="17" id="KW-1185">Reference proteome</keyword>
<protein>
    <recommendedName>
        <fullName evidence="3 13">Flagellar biosynthesis protein FlhF</fullName>
    </recommendedName>
</protein>
<dbReference type="Gene3D" id="1.20.120.1380">
    <property type="entry name" value="Flagellar FlhF biosynthesis protein, N domain"/>
    <property type="match status" value="1"/>
</dbReference>
<dbReference type="NCBIfam" id="TIGR03499">
    <property type="entry name" value="FlhF"/>
    <property type="match status" value="1"/>
</dbReference>
<evidence type="ECO:0000256" key="5">
    <source>
        <dbReference type="ARBA" id="ARBA00022475"/>
    </source>
</evidence>
<keyword evidence="5" id="KW-1003">Cell membrane</keyword>
<evidence type="ECO:0000259" key="15">
    <source>
        <dbReference type="SMART" id="SM00962"/>
    </source>
</evidence>
<dbReference type="CDD" id="cd17873">
    <property type="entry name" value="FlhF"/>
    <property type="match status" value="1"/>
</dbReference>
<dbReference type="RefSeq" id="WP_047186064.1">
    <property type="nucleotide sequence ID" value="NZ_JAHHXM010000005.1"/>
</dbReference>